<evidence type="ECO:0000313" key="3">
    <source>
        <dbReference type="Proteomes" id="UP000294835"/>
    </source>
</evidence>
<comment type="caution">
    <text evidence="2">The sequence shown here is derived from an EMBL/GenBank/DDBJ whole genome shotgun (WGS) entry which is preliminary data.</text>
</comment>
<sequence>MGTTSTPRDDKGQTAVCRQDPWRQVLTDGAADGGPGLVLKHWLDRIERRERAG</sequence>
<organism evidence="2 3">
    <name type="scientific">Rhodovulum marinum</name>
    <dbReference type="NCBI Taxonomy" id="320662"/>
    <lineage>
        <taxon>Bacteria</taxon>
        <taxon>Pseudomonadati</taxon>
        <taxon>Pseudomonadota</taxon>
        <taxon>Alphaproteobacteria</taxon>
        <taxon>Rhodobacterales</taxon>
        <taxon>Paracoccaceae</taxon>
        <taxon>Rhodovulum</taxon>
    </lineage>
</organism>
<proteinExistence type="predicted"/>
<accession>A0A4R2Q640</accession>
<protein>
    <submittedName>
        <fullName evidence="2">Uncharacterized protein</fullName>
    </submittedName>
</protein>
<reference evidence="2 3" key="1">
    <citation type="submission" date="2019-03" db="EMBL/GenBank/DDBJ databases">
        <title>Genomic Encyclopedia of Type Strains, Phase IV (KMG-IV): sequencing the most valuable type-strain genomes for metagenomic binning, comparative biology and taxonomic classification.</title>
        <authorList>
            <person name="Goeker M."/>
        </authorList>
    </citation>
    <scope>NUCLEOTIDE SEQUENCE [LARGE SCALE GENOMIC DNA]</scope>
    <source>
        <strain evidence="2 3">DSM 18063</strain>
    </source>
</reference>
<feature type="region of interest" description="Disordered" evidence="1">
    <location>
        <begin position="1"/>
        <end position="20"/>
    </location>
</feature>
<dbReference type="EMBL" id="SLXP01000001">
    <property type="protein sequence ID" value="TCP44140.1"/>
    <property type="molecule type" value="Genomic_DNA"/>
</dbReference>
<dbReference type="Proteomes" id="UP000294835">
    <property type="component" value="Unassembled WGS sequence"/>
</dbReference>
<dbReference type="RefSeq" id="WP_165915480.1">
    <property type="nucleotide sequence ID" value="NZ_SLXP01000001.1"/>
</dbReference>
<dbReference type="AlphaFoldDB" id="A0A4R2Q640"/>
<name>A0A4R2Q640_9RHOB</name>
<evidence type="ECO:0000313" key="2">
    <source>
        <dbReference type="EMBL" id="TCP44140.1"/>
    </source>
</evidence>
<evidence type="ECO:0000256" key="1">
    <source>
        <dbReference type="SAM" id="MobiDB-lite"/>
    </source>
</evidence>
<gene>
    <name evidence="2" type="ORF">EV662_101227</name>
</gene>
<keyword evidence="3" id="KW-1185">Reference proteome</keyword>